<gene>
    <name evidence="5" type="ORF">HGI30_19520</name>
</gene>
<dbReference type="AlphaFoldDB" id="A0A6H2H1G4"/>
<dbReference type="SMART" id="SM00418">
    <property type="entry name" value="HTH_ARSR"/>
    <property type="match status" value="1"/>
</dbReference>
<reference evidence="5 6" key="1">
    <citation type="submission" date="2020-04" db="EMBL/GenBank/DDBJ databases">
        <title>Novel Paenibacillus strain UniB2 isolated from commercial digestive syrup.</title>
        <authorList>
            <person name="Thorat V."/>
            <person name="Kirdat K."/>
            <person name="Tiwarekar B."/>
            <person name="Yadav A."/>
        </authorList>
    </citation>
    <scope>NUCLEOTIDE SEQUENCE [LARGE SCALE GENOMIC DNA]</scope>
    <source>
        <strain evidence="5 6">UniB2</strain>
    </source>
</reference>
<sequence length="213" mass="24876">MQLEKVVAYHKALADPTRIRMLILLADGERNGLALAERLSLAPATITHHAAKLREAGLIGERREKNAIYFSLNEYFLRDGADAAMELILRSRAGAEREETDMDESRPAEEQARQEELEKYRSAVLRSFFDREGRLKSIPAQLKKKLVVLEQLARKLEPGRKYPEKEINAFIREVHPDFATLRREFIMHQFLFREKEVYELNPVEMWPRWAELS</sequence>
<keyword evidence="1" id="KW-0805">Transcription regulation</keyword>
<keyword evidence="3" id="KW-0804">Transcription</keyword>
<keyword evidence="6" id="KW-1185">Reference proteome</keyword>
<dbReference type="PROSITE" id="PS50987">
    <property type="entry name" value="HTH_ARSR_2"/>
    <property type="match status" value="1"/>
</dbReference>
<dbReference type="KEGG" id="palr:HGI30_19520"/>
<dbReference type="SUPFAM" id="SSF46785">
    <property type="entry name" value="Winged helix' DNA-binding domain"/>
    <property type="match status" value="1"/>
</dbReference>
<dbReference type="InterPro" id="IPR036388">
    <property type="entry name" value="WH-like_DNA-bd_sf"/>
</dbReference>
<dbReference type="Pfam" id="PF01022">
    <property type="entry name" value="HTH_5"/>
    <property type="match status" value="1"/>
</dbReference>
<evidence type="ECO:0000259" key="4">
    <source>
        <dbReference type="PROSITE" id="PS50987"/>
    </source>
</evidence>
<dbReference type="RefSeq" id="WP_168909048.1">
    <property type="nucleotide sequence ID" value="NZ_CP051428.1"/>
</dbReference>
<evidence type="ECO:0000256" key="3">
    <source>
        <dbReference type="ARBA" id="ARBA00023163"/>
    </source>
</evidence>
<dbReference type="NCBIfam" id="NF033788">
    <property type="entry name" value="HTH_metalloreg"/>
    <property type="match status" value="1"/>
</dbReference>
<dbReference type="GO" id="GO:0003677">
    <property type="term" value="F:DNA binding"/>
    <property type="evidence" value="ECO:0007669"/>
    <property type="project" value="UniProtKB-KW"/>
</dbReference>
<dbReference type="EMBL" id="CP051428">
    <property type="protein sequence ID" value="QJC53510.1"/>
    <property type="molecule type" value="Genomic_DNA"/>
</dbReference>
<dbReference type="PANTHER" id="PTHR33154">
    <property type="entry name" value="TRANSCRIPTIONAL REGULATOR, ARSR FAMILY"/>
    <property type="match status" value="1"/>
</dbReference>
<dbReference type="InterPro" id="IPR036390">
    <property type="entry name" value="WH_DNA-bd_sf"/>
</dbReference>
<dbReference type="Pfam" id="PF09860">
    <property type="entry name" value="DUF2087"/>
    <property type="match status" value="1"/>
</dbReference>
<dbReference type="InterPro" id="IPR051081">
    <property type="entry name" value="HTH_MetalResp_TranReg"/>
</dbReference>
<dbReference type="InterPro" id="IPR001845">
    <property type="entry name" value="HTH_ArsR_DNA-bd_dom"/>
</dbReference>
<evidence type="ECO:0000256" key="1">
    <source>
        <dbReference type="ARBA" id="ARBA00023015"/>
    </source>
</evidence>
<dbReference type="PRINTS" id="PR00778">
    <property type="entry name" value="HTHARSR"/>
</dbReference>
<dbReference type="Gene3D" id="1.10.10.10">
    <property type="entry name" value="Winged helix-like DNA-binding domain superfamily/Winged helix DNA-binding domain"/>
    <property type="match status" value="1"/>
</dbReference>
<evidence type="ECO:0000256" key="2">
    <source>
        <dbReference type="ARBA" id="ARBA00023125"/>
    </source>
</evidence>
<proteinExistence type="predicted"/>
<accession>A0A6H2H1G4</accession>
<dbReference type="CDD" id="cd00090">
    <property type="entry name" value="HTH_ARSR"/>
    <property type="match status" value="1"/>
</dbReference>
<keyword evidence="2" id="KW-0238">DNA-binding</keyword>
<name>A0A6H2H1G4_9BACL</name>
<organism evidence="5 6">
    <name type="scientific">Paenibacillus albicereus</name>
    <dbReference type="NCBI Taxonomy" id="2726185"/>
    <lineage>
        <taxon>Bacteria</taxon>
        <taxon>Bacillati</taxon>
        <taxon>Bacillota</taxon>
        <taxon>Bacilli</taxon>
        <taxon>Bacillales</taxon>
        <taxon>Paenibacillaceae</taxon>
        <taxon>Paenibacillus</taxon>
    </lineage>
</organism>
<feature type="domain" description="HTH arsR-type" evidence="4">
    <location>
        <begin position="1"/>
        <end position="92"/>
    </location>
</feature>
<dbReference type="Proteomes" id="UP000502136">
    <property type="component" value="Chromosome"/>
</dbReference>
<dbReference type="GO" id="GO:0003700">
    <property type="term" value="F:DNA-binding transcription factor activity"/>
    <property type="evidence" value="ECO:0007669"/>
    <property type="project" value="InterPro"/>
</dbReference>
<evidence type="ECO:0000313" key="6">
    <source>
        <dbReference type="Proteomes" id="UP000502136"/>
    </source>
</evidence>
<dbReference type="InterPro" id="IPR018656">
    <property type="entry name" value="DUF2087"/>
</dbReference>
<dbReference type="InterPro" id="IPR011991">
    <property type="entry name" value="ArsR-like_HTH"/>
</dbReference>
<protein>
    <submittedName>
        <fullName evidence="5">Metalloregulator ArsR/SmtB family transcription factor</fullName>
    </submittedName>
</protein>
<evidence type="ECO:0000313" key="5">
    <source>
        <dbReference type="EMBL" id="QJC53510.1"/>
    </source>
</evidence>
<dbReference type="PANTHER" id="PTHR33154:SF18">
    <property type="entry name" value="ARSENICAL RESISTANCE OPERON REPRESSOR"/>
    <property type="match status" value="1"/>
</dbReference>